<name>A0A450XAJ8_9GAMM</name>
<feature type="domain" description="ABM" evidence="1">
    <location>
        <begin position="3"/>
        <end position="91"/>
    </location>
</feature>
<sequence>MSVNVFVELKVKKDRLDEFKVFMEEQISAMVGREGFFSVTFTQSQDDPSMFFLLSAWDTEERCQEHREWRREKGDIDTFKEYLVEDPRRIVCNQIKHTENKGKQSG</sequence>
<evidence type="ECO:0000313" key="2">
    <source>
        <dbReference type="EMBL" id="VFK10361.1"/>
    </source>
</evidence>
<dbReference type="InterPro" id="IPR011008">
    <property type="entry name" value="Dimeric_a/b-barrel"/>
</dbReference>
<evidence type="ECO:0000259" key="1">
    <source>
        <dbReference type="PROSITE" id="PS51725"/>
    </source>
</evidence>
<dbReference type="InterPro" id="IPR007138">
    <property type="entry name" value="ABM_dom"/>
</dbReference>
<dbReference type="AlphaFoldDB" id="A0A450XAJ8"/>
<organism evidence="3">
    <name type="scientific">Candidatus Kentrum sp. LPFa</name>
    <dbReference type="NCBI Taxonomy" id="2126335"/>
    <lineage>
        <taxon>Bacteria</taxon>
        <taxon>Pseudomonadati</taxon>
        <taxon>Pseudomonadota</taxon>
        <taxon>Gammaproteobacteria</taxon>
        <taxon>Candidatus Kentrum</taxon>
    </lineage>
</organism>
<dbReference type="GO" id="GO:0004497">
    <property type="term" value="F:monooxygenase activity"/>
    <property type="evidence" value="ECO:0007669"/>
    <property type="project" value="UniProtKB-KW"/>
</dbReference>
<dbReference type="Pfam" id="PF03992">
    <property type="entry name" value="ABM"/>
    <property type="match status" value="1"/>
</dbReference>
<dbReference type="EMBL" id="CAADFP010000034">
    <property type="protein sequence ID" value="VFK26349.1"/>
    <property type="molecule type" value="Genomic_DNA"/>
</dbReference>
<dbReference type="Gene3D" id="3.30.70.100">
    <property type="match status" value="1"/>
</dbReference>
<gene>
    <name evidence="2" type="ORF">BECKLPF1236A_GA0070988_1003610</name>
    <name evidence="3" type="ORF">BECKLPF1236C_GA0070990_100342</name>
</gene>
<proteinExistence type="predicted"/>
<keyword evidence="3" id="KW-0560">Oxidoreductase</keyword>
<reference evidence="3" key="1">
    <citation type="submission" date="2019-02" db="EMBL/GenBank/DDBJ databases">
        <authorList>
            <person name="Gruber-Vodicka R. H."/>
            <person name="Seah K. B. B."/>
        </authorList>
    </citation>
    <scope>NUCLEOTIDE SEQUENCE</scope>
    <source>
        <strain evidence="2">BECK_S312</strain>
        <strain evidence="3">BECK_S426</strain>
    </source>
</reference>
<accession>A0A450XAJ8</accession>
<dbReference type="EMBL" id="CAADFM010000036">
    <property type="protein sequence ID" value="VFK10361.1"/>
    <property type="molecule type" value="Genomic_DNA"/>
</dbReference>
<protein>
    <submittedName>
        <fullName evidence="3">Quinol monooxygenase YgiN</fullName>
    </submittedName>
</protein>
<evidence type="ECO:0000313" key="3">
    <source>
        <dbReference type="EMBL" id="VFK26349.1"/>
    </source>
</evidence>
<keyword evidence="3" id="KW-0503">Monooxygenase</keyword>
<dbReference type="SUPFAM" id="SSF54909">
    <property type="entry name" value="Dimeric alpha+beta barrel"/>
    <property type="match status" value="1"/>
</dbReference>
<dbReference type="PROSITE" id="PS51725">
    <property type="entry name" value="ABM"/>
    <property type="match status" value="1"/>
</dbReference>